<evidence type="ECO:0000256" key="1">
    <source>
        <dbReference type="SAM" id="Coils"/>
    </source>
</evidence>
<organism evidence="2 3">
    <name type="scientific">Racocetra fulgida</name>
    <dbReference type="NCBI Taxonomy" id="60492"/>
    <lineage>
        <taxon>Eukaryota</taxon>
        <taxon>Fungi</taxon>
        <taxon>Fungi incertae sedis</taxon>
        <taxon>Mucoromycota</taxon>
        <taxon>Glomeromycotina</taxon>
        <taxon>Glomeromycetes</taxon>
        <taxon>Diversisporales</taxon>
        <taxon>Gigasporaceae</taxon>
        <taxon>Racocetra</taxon>
    </lineage>
</organism>
<dbReference type="OrthoDB" id="2395308at2759"/>
<accession>A0A9N9J7X7</accession>
<dbReference type="Proteomes" id="UP000789396">
    <property type="component" value="Unassembled WGS sequence"/>
</dbReference>
<proteinExistence type="predicted"/>
<protein>
    <submittedName>
        <fullName evidence="2">18396_t:CDS:1</fullName>
    </submittedName>
</protein>
<gene>
    <name evidence="2" type="ORF">RFULGI_LOCUS14734</name>
</gene>
<evidence type="ECO:0000313" key="2">
    <source>
        <dbReference type="EMBL" id="CAG8766540.1"/>
    </source>
</evidence>
<dbReference type="AlphaFoldDB" id="A0A9N9J7X7"/>
<feature type="coiled-coil region" evidence="1">
    <location>
        <begin position="42"/>
        <end position="87"/>
    </location>
</feature>
<feature type="non-terminal residue" evidence="2">
    <location>
        <position position="1"/>
    </location>
</feature>
<evidence type="ECO:0000313" key="3">
    <source>
        <dbReference type="Proteomes" id="UP000789396"/>
    </source>
</evidence>
<keyword evidence="3" id="KW-1185">Reference proteome</keyword>
<name>A0A9N9J7X7_9GLOM</name>
<comment type="caution">
    <text evidence="2">The sequence shown here is derived from an EMBL/GenBank/DDBJ whole genome shotgun (WGS) entry which is preliminary data.</text>
</comment>
<keyword evidence="1" id="KW-0175">Coiled coil</keyword>
<dbReference type="EMBL" id="CAJVPZ010043900">
    <property type="protein sequence ID" value="CAG8766540.1"/>
    <property type="molecule type" value="Genomic_DNA"/>
</dbReference>
<sequence length="96" mass="11524">TIRKSELVVELNDRKSIDIYKKDSLVPNYEVVNADDEDYIFLENLRKEAESLNKDNHLLNDYLFHKYENIHEGILALQKDIENLEKQHLRKEFGEY</sequence>
<reference evidence="2" key="1">
    <citation type="submission" date="2021-06" db="EMBL/GenBank/DDBJ databases">
        <authorList>
            <person name="Kallberg Y."/>
            <person name="Tangrot J."/>
            <person name="Rosling A."/>
        </authorList>
    </citation>
    <scope>NUCLEOTIDE SEQUENCE</scope>
    <source>
        <strain evidence="2">IN212</strain>
    </source>
</reference>